<evidence type="ECO:0008006" key="6">
    <source>
        <dbReference type="Google" id="ProtNLM"/>
    </source>
</evidence>
<evidence type="ECO:0000259" key="3">
    <source>
        <dbReference type="Pfam" id="PF23598"/>
    </source>
</evidence>
<dbReference type="InterPro" id="IPR057135">
    <property type="entry name" value="At4g27190-like_LRR"/>
</dbReference>
<dbReference type="Proteomes" id="UP001417504">
    <property type="component" value="Unassembled WGS sequence"/>
</dbReference>
<dbReference type="Pfam" id="PF23247">
    <property type="entry name" value="LRR_RPS2"/>
    <property type="match status" value="1"/>
</dbReference>
<dbReference type="PANTHER" id="PTHR33463:SF204">
    <property type="entry name" value="NB-ARC DOMAIN-CONTAINING PROTEIN"/>
    <property type="match status" value="1"/>
</dbReference>
<dbReference type="Gene3D" id="3.80.10.10">
    <property type="entry name" value="Ribonuclease Inhibitor"/>
    <property type="match status" value="2"/>
</dbReference>
<accession>A0AAP0E4Z0</accession>
<feature type="domain" description="Disease resistance R13L4/SHOC-2-like LRR" evidence="3">
    <location>
        <begin position="93"/>
        <end position="238"/>
    </location>
</feature>
<organism evidence="4 5">
    <name type="scientific">Stephania japonica</name>
    <dbReference type="NCBI Taxonomy" id="461633"/>
    <lineage>
        <taxon>Eukaryota</taxon>
        <taxon>Viridiplantae</taxon>
        <taxon>Streptophyta</taxon>
        <taxon>Embryophyta</taxon>
        <taxon>Tracheophyta</taxon>
        <taxon>Spermatophyta</taxon>
        <taxon>Magnoliopsida</taxon>
        <taxon>Ranunculales</taxon>
        <taxon>Menispermaceae</taxon>
        <taxon>Menispermoideae</taxon>
        <taxon>Cissampelideae</taxon>
        <taxon>Stephania</taxon>
    </lineage>
</organism>
<dbReference type="InterPro" id="IPR055414">
    <property type="entry name" value="LRR_R13L4/SHOC2-like"/>
</dbReference>
<reference evidence="4 5" key="1">
    <citation type="submission" date="2024-01" db="EMBL/GenBank/DDBJ databases">
        <title>Genome assemblies of Stephania.</title>
        <authorList>
            <person name="Yang L."/>
        </authorList>
    </citation>
    <scope>NUCLEOTIDE SEQUENCE [LARGE SCALE GENOMIC DNA]</scope>
    <source>
        <strain evidence="4">QJT</strain>
        <tissue evidence="4">Leaf</tissue>
    </source>
</reference>
<dbReference type="SUPFAM" id="SSF52058">
    <property type="entry name" value="L domain-like"/>
    <property type="match status" value="1"/>
</dbReference>
<keyword evidence="1" id="KW-0677">Repeat</keyword>
<feature type="domain" description="Disease resistance protein At4g27190-like leucine-rich repeats" evidence="2">
    <location>
        <begin position="357"/>
        <end position="470"/>
    </location>
</feature>
<comment type="caution">
    <text evidence="4">The sequence shown here is derived from an EMBL/GenBank/DDBJ whole genome shotgun (WGS) entry which is preliminary data.</text>
</comment>
<protein>
    <recommendedName>
        <fullName evidence="6">Disease resistance protein</fullName>
    </recommendedName>
</protein>
<dbReference type="AlphaFoldDB" id="A0AAP0E4Z0"/>
<sequence>MKEVENADHVGMHDLVRDLAIQIMRKDLNFISKAGMDLSRKWPEEAFAKARKISMVDAHLEAFPNIPSCNPNLSTLLLGHSEIHYQKRVTIPMSFFSKMLALQVLDISYIVTDMKELPESLSELVGLRALFLVCLSLKKIPSLAKLKELQMLSFRNSTIDEAPAGMEALVNLRLLNLEETEGFKDFNPDLISKLSLLQQLNMLSCDILSKSSRIAASCIEGIASLKCLTNLSMSFDDLGNYLMALKLIQWNKLKGFYIHVWPNGWWTNPPTTCRGNYNKKFVSINAFSPTKFSDIQIPSNSQELWLQVVYRTLEDLEWKEDTTKDEVHLLPGNGLDPRTLASLENLTLKYFNFEFDVFCRESLQKDCLTSLKNLIIDGFWLKNLSSFNTLQQLKNLEVFKVLSCVLMEEIIKEEVPSDGSTEVTSEIVLPKLHTLIFGLLPKLHCISSNMTWICDSLKVVAVFDCPELEQFPLIQFPTSGIIYGTSEWWERLQWENPMTKDILQSHFRVANATDAELCPLLGSNYSFC</sequence>
<dbReference type="InterPro" id="IPR032675">
    <property type="entry name" value="LRR_dom_sf"/>
</dbReference>
<dbReference type="PANTHER" id="PTHR33463">
    <property type="entry name" value="NB-ARC DOMAIN-CONTAINING PROTEIN-RELATED"/>
    <property type="match status" value="1"/>
</dbReference>
<dbReference type="InterPro" id="IPR050905">
    <property type="entry name" value="Plant_NBS-LRR"/>
</dbReference>
<dbReference type="Pfam" id="PF23598">
    <property type="entry name" value="LRR_14"/>
    <property type="match status" value="1"/>
</dbReference>
<name>A0AAP0E4Z0_9MAGN</name>
<evidence type="ECO:0000313" key="4">
    <source>
        <dbReference type="EMBL" id="KAK9085083.1"/>
    </source>
</evidence>
<evidence type="ECO:0000313" key="5">
    <source>
        <dbReference type="Proteomes" id="UP001417504"/>
    </source>
</evidence>
<evidence type="ECO:0000256" key="1">
    <source>
        <dbReference type="ARBA" id="ARBA00022737"/>
    </source>
</evidence>
<proteinExistence type="predicted"/>
<keyword evidence="5" id="KW-1185">Reference proteome</keyword>
<evidence type="ECO:0000259" key="2">
    <source>
        <dbReference type="Pfam" id="PF23247"/>
    </source>
</evidence>
<dbReference type="EMBL" id="JBBNAE010000011">
    <property type="protein sequence ID" value="KAK9085083.1"/>
    <property type="molecule type" value="Genomic_DNA"/>
</dbReference>
<gene>
    <name evidence="4" type="ORF">Sjap_025494</name>
</gene>